<dbReference type="EMBL" id="WOAJ01000014">
    <property type="protein sequence ID" value="MUI61388.1"/>
    <property type="molecule type" value="Genomic_DNA"/>
</dbReference>
<proteinExistence type="predicted"/>
<name>A0A6A9KBN8_PSEAI</name>
<evidence type="ECO:0000256" key="1">
    <source>
        <dbReference type="SAM" id="Coils"/>
    </source>
</evidence>
<dbReference type="AlphaFoldDB" id="A0A6A9KBN8"/>
<keyword evidence="1" id="KW-0175">Coiled coil</keyword>
<accession>A0A6A9KBN8</accession>
<dbReference type="Pfam" id="PF18426">
    <property type="entry name" value="Tli4_C"/>
    <property type="match status" value="1"/>
</dbReference>
<reference evidence="3" key="1">
    <citation type="submission" date="2019-11" db="EMBL/GenBank/DDBJ databases">
        <title>Genomes of ocular Pseudomonas aeruginosa isolates.</title>
        <authorList>
            <person name="Khan M."/>
            <person name="Rice S.A."/>
            <person name="Willcox M.D.P."/>
            <person name="Stapleton F."/>
        </authorList>
    </citation>
    <scope>NUCLEOTIDE SEQUENCE</scope>
    <source>
        <strain evidence="3">PA206</strain>
    </source>
</reference>
<evidence type="ECO:0000313" key="3">
    <source>
        <dbReference type="EMBL" id="MUI61388.1"/>
    </source>
</evidence>
<organism evidence="3">
    <name type="scientific">Pseudomonas aeruginosa</name>
    <dbReference type="NCBI Taxonomy" id="287"/>
    <lineage>
        <taxon>Bacteria</taxon>
        <taxon>Pseudomonadati</taxon>
        <taxon>Pseudomonadota</taxon>
        <taxon>Gammaproteobacteria</taxon>
        <taxon>Pseudomonadales</taxon>
        <taxon>Pseudomonadaceae</taxon>
        <taxon>Pseudomonas</taxon>
    </lineage>
</organism>
<comment type="caution">
    <text evidence="3">The sequence shown here is derived from an EMBL/GenBank/DDBJ whole genome shotgun (WGS) entry which is preliminary data.</text>
</comment>
<protein>
    <recommendedName>
        <fullName evidence="2">Tle cognate immunity protein 4 C-terminal domain-containing protein</fullName>
    </recommendedName>
</protein>
<sequence>MTFEVPEEMEWATYDASRVGQISKGGGHNFTAEVTAVGDNGSYDYDQMTFYISDKVERERFDGASNYIKGTSRLYQKELIKKVKIKEWIINDLKERRYGNNDIEEVKKEISELEEKIPLAKIYEHNLGIPDAHILGSKNIPFHVLLWRNQRVYYFTFSKPTENSAQRIKELVARFRTRELYEVPDEPGICFPYGFIADDGKTAYDLKNSLRFTRTPNVIFSLLTASANNPWQTRPTSGLYDSDFRPGYDRQKWKKSALLDSLHIGKRLAAFEGWRLDPRPDSGERERAWFGLAHTGGLLDPLVAIQVQTFQKGTDDLTDYTPPPEEVLPRLKALSQSIEQRLAR</sequence>
<dbReference type="InterPro" id="IPR041290">
    <property type="entry name" value="Tli4_C"/>
</dbReference>
<feature type="coiled-coil region" evidence="1">
    <location>
        <begin position="96"/>
        <end position="123"/>
    </location>
</feature>
<feature type="domain" description="Tle cognate immunity protein 4 C-terminal" evidence="2">
    <location>
        <begin position="182"/>
        <end position="228"/>
    </location>
</feature>
<evidence type="ECO:0000259" key="2">
    <source>
        <dbReference type="Pfam" id="PF18426"/>
    </source>
</evidence>
<gene>
    <name evidence="3" type="ORF">GNQ20_26605</name>
</gene>